<keyword evidence="4" id="KW-1015">Disulfide bond</keyword>
<feature type="domain" description="Thioredoxin" evidence="6">
    <location>
        <begin position="1"/>
        <end position="97"/>
    </location>
</feature>
<dbReference type="Gene3D" id="3.40.30.10">
    <property type="entry name" value="Glutaredoxin"/>
    <property type="match status" value="1"/>
</dbReference>
<dbReference type="PANTHER" id="PTHR45663">
    <property type="entry name" value="GEO12009P1"/>
    <property type="match status" value="1"/>
</dbReference>
<dbReference type="EMBL" id="CP115156">
    <property type="protein sequence ID" value="WBL31297.1"/>
    <property type="molecule type" value="Genomic_DNA"/>
</dbReference>
<dbReference type="Pfam" id="PF00085">
    <property type="entry name" value="Thioredoxin"/>
    <property type="match status" value="1"/>
</dbReference>
<evidence type="ECO:0000313" key="7">
    <source>
        <dbReference type="EMBL" id="WBL31297.1"/>
    </source>
</evidence>
<evidence type="ECO:0000256" key="4">
    <source>
        <dbReference type="ARBA" id="ARBA00023157"/>
    </source>
</evidence>
<dbReference type="InterPro" id="IPR036249">
    <property type="entry name" value="Thioredoxin-like_sf"/>
</dbReference>
<sequence>MKIDLKNIITKNENVLLDFFASWCSPCMKLMPILEELQDSRKDIKLVKINTDLNSDLVSEYNIKSYPTLILYKKGKEINRKIGYCSLEELFYFINQK</sequence>
<proteinExistence type="inferred from homology"/>
<dbReference type="PRINTS" id="PR00421">
    <property type="entry name" value="THIOREDOXIN"/>
</dbReference>
<name>A0ABY7M2N5_9MOLU</name>
<comment type="similarity">
    <text evidence="1">Belongs to the thioredoxin family.</text>
</comment>
<evidence type="ECO:0000256" key="3">
    <source>
        <dbReference type="ARBA" id="ARBA00022982"/>
    </source>
</evidence>
<evidence type="ECO:0000256" key="2">
    <source>
        <dbReference type="ARBA" id="ARBA00022448"/>
    </source>
</evidence>
<dbReference type="InterPro" id="IPR005746">
    <property type="entry name" value="Thioredoxin"/>
</dbReference>
<evidence type="ECO:0000259" key="6">
    <source>
        <dbReference type="PROSITE" id="PS51352"/>
    </source>
</evidence>
<keyword evidence="8" id="KW-1185">Reference proteome</keyword>
<dbReference type="Proteomes" id="UP001210120">
    <property type="component" value="Chromosome"/>
</dbReference>
<dbReference type="InterPro" id="IPR013766">
    <property type="entry name" value="Thioredoxin_domain"/>
</dbReference>
<reference evidence="7" key="1">
    <citation type="submission" date="2022-12" db="EMBL/GenBank/DDBJ databases">
        <title>Genomic Characterization of Candidatus Phytoplasma sacchari in China.</title>
        <authorList>
            <person name="Zhang R.-Y."/>
        </authorList>
    </citation>
    <scope>NUCLEOTIDE SEQUENCE [LARGE SCALE GENOMIC DNA]</scope>
    <source>
        <strain evidence="7">SCWL1</strain>
    </source>
</reference>
<gene>
    <name evidence="7" type="ORF">O7R10_01660</name>
</gene>
<protein>
    <submittedName>
        <fullName evidence="7">Thioredoxin family protein</fullName>
    </submittedName>
</protein>
<evidence type="ECO:0000256" key="1">
    <source>
        <dbReference type="ARBA" id="ARBA00008987"/>
    </source>
</evidence>
<dbReference type="CDD" id="cd02947">
    <property type="entry name" value="TRX_family"/>
    <property type="match status" value="1"/>
</dbReference>
<keyword evidence="5" id="KW-0676">Redox-active center</keyword>
<evidence type="ECO:0000256" key="5">
    <source>
        <dbReference type="ARBA" id="ARBA00023284"/>
    </source>
</evidence>
<dbReference type="PROSITE" id="PS51352">
    <property type="entry name" value="THIOREDOXIN_2"/>
    <property type="match status" value="1"/>
</dbReference>
<dbReference type="SUPFAM" id="SSF52833">
    <property type="entry name" value="Thioredoxin-like"/>
    <property type="match status" value="1"/>
</dbReference>
<evidence type="ECO:0000313" key="8">
    <source>
        <dbReference type="Proteomes" id="UP001210120"/>
    </source>
</evidence>
<dbReference type="PIRSF" id="PIRSF000077">
    <property type="entry name" value="Thioredoxin"/>
    <property type="match status" value="1"/>
</dbReference>
<organism evidence="7 8">
    <name type="scientific">Candidatus Phytoplasma sacchari</name>
    <dbReference type="NCBI Taxonomy" id="2609813"/>
    <lineage>
        <taxon>Bacteria</taxon>
        <taxon>Bacillati</taxon>
        <taxon>Mycoplasmatota</taxon>
        <taxon>Mollicutes</taxon>
        <taxon>Acholeplasmatales</taxon>
        <taxon>Acholeplasmataceae</taxon>
        <taxon>Candidatus Phytoplasma</taxon>
        <taxon>16SrXI (Rice yellow dwarf group)</taxon>
    </lineage>
</organism>
<keyword evidence="2" id="KW-0813">Transport</keyword>
<dbReference type="PANTHER" id="PTHR45663:SF11">
    <property type="entry name" value="GEO12009P1"/>
    <property type="match status" value="1"/>
</dbReference>
<accession>A0ABY7M2N5</accession>
<keyword evidence="3" id="KW-0249">Electron transport</keyword>